<dbReference type="SMART" id="SM00822">
    <property type="entry name" value="PKS_KR"/>
    <property type="match status" value="1"/>
</dbReference>
<keyword evidence="3" id="KW-0560">Oxidoreductase</keyword>
<name>A0A1Q9DY16_SYMMI</name>
<dbReference type="SUPFAM" id="SSF51430">
    <property type="entry name" value="NAD(P)-linked oxidoreductase"/>
    <property type="match status" value="2"/>
</dbReference>
<feature type="compositionally biased region" description="Basic and acidic residues" evidence="4">
    <location>
        <begin position="617"/>
        <end position="630"/>
    </location>
</feature>
<feature type="compositionally biased region" description="Low complexity" evidence="4">
    <location>
        <begin position="58"/>
        <end position="67"/>
    </location>
</feature>
<evidence type="ECO:0000259" key="5">
    <source>
        <dbReference type="SMART" id="SM00822"/>
    </source>
</evidence>
<dbReference type="Gene3D" id="3.40.50.720">
    <property type="entry name" value="NAD(P)-binding Rossmann-like Domain"/>
    <property type="match status" value="1"/>
</dbReference>
<dbReference type="Pfam" id="PF00248">
    <property type="entry name" value="Aldo_ket_red"/>
    <property type="match status" value="2"/>
</dbReference>
<organism evidence="6 7">
    <name type="scientific">Symbiodinium microadriaticum</name>
    <name type="common">Dinoflagellate</name>
    <name type="synonym">Zooxanthella microadriatica</name>
    <dbReference type="NCBI Taxonomy" id="2951"/>
    <lineage>
        <taxon>Eukaryota</taxon>
        <taxon>Sar</taxon>
        <taxon>Alveolata</taxon>
        <taxon>Dinophyceae</taxon>
        <taxon>Suessiales</taxon>
        <taxon>Symbiodiniaceae</taxon>
        <taxon>Symbiodinium</taxon>
    </lineage>
</organism>
<dbReference type="PANTHER" id="PTHR43827">
    <property type="entry name" value="2,5-DIKETO-D-GLUCONIC ACID REDUCTASE"/>
    <property type="match status" value="1"/>
</dbReference>
<dbReference type="InterPro" id="IPR002347">
    <property type="entry name" value="SDR_fam"/>
</dbReference>
<evidence type="ECO:0000256" key="1">
    <source>
        <dbReference type="ARBA" id="ARBA00007905"/>
    </source>
</evidence>
<feature type="domain" description="Ketoreductase" evidence="5">
    <location>
        <begin position="264"/>
        <end position="450"/>
    </location>
</feature>
<dbReference type="InterPro" id="IPR023210">
    <property type="entry name" value="NADP_OxRdtase_dom"/>
</dbReference>
<comment type="similarity">
    <text evidence="1">Belongs to the aldo/keto reductase family.</text>
</comment>
<comment type="caution">
    <text evidence="6">The sequence shown here is derived from an EMBL/GenBank/DDBJ whole genome shotgun (WGS) entry which is preliminary data.</text>
</comment>
<dbReference type="SUPFAM" id="SSF51735">
    <property type="entry name" value="NAD(P)-binding Rossmann-fold domains"/>
    <property type="match status" value="1"/>
</dbReference>
<dbReference type="PANTHER" id="PTHR43827:SF3">
    <property type="entry name" value="NADP-DEPENDENT OXIDOREDUCTASE DOMAIN-CONTAINING PROTEIN"/>
    <property type="match status" value="1"/>
</dbReference>
<evidence type="ECO:0000313" key="6">
    <source>
        <dbReference type="EMBL" id="OLQ00081.1"/>
    </source>
</evidence>
<dbReference type="EMBL" id="LSRX01000340">
    <property type="protein sequence ID" value="OLQ00081.1"/>
    <property type="molecule type" value="Genomic_DNA"/>
</dbReference>
<proteinExistence type="inferred from homology"/>
<dbReference type="CDD" id="cd05233">
    <property type="entry name" value="SDR_c"/>
    <property type="match status" value="1"/>
</dbReference>
<reference evidence="6 7" key="1">
    <citation type="submission" date="2016-02" db="EMBL/GenBank/DDBJ databases">
        <title>Genome analysis of coral dinoflagellate symbionts highlights evolutionary adaptations to a symbiotic lifestyle.</title>
        <authorList>
            <person name="Aranda M."/>
            <person name="Li Y."/>
            <person name="Liew Y.J."/>
            <person name="Baumgarten S."/>
            <person name="Simakov O."/>
            <person name="Wilson M."/>
            <person name="Piel J."/>
            <person name="Ashoor H."/>
            <person name="Bougouffa S."/>
            <person name="Bajic V.B."/>
            <person name="Ryu T."/>
            <person name="Ravasi T."/>
            <person name="Bayer T."/>
            <person name="Micklem G."/>
            <person name="Kim H."/>
            <person name="Bhak J."/>
            <person name="Lajeunesse T.C."/>
            <person name="Voolstra C.R."/>
        </authorList>
    </citation>
    <scope>NUCLEOTIDE SEQUENCE [LARGE SCALE GENOMIC DNA]</scope>
    <source>
        <strain evidence="6 7">CCMP2467</strain>
    </source>
</reference>
<gene>
    <name evidence="6" type="ORF">AK812_SmicGene17303</name>
</gene>
<feature type="region of interest" description="Disordered" evidence="4">
    <location>
        <begin position="617"/>
        <end position="680"/>
    </location>
</feature>
<dbReference type="InterPro" id="IPR020904">
    <property type="entry name" value="Sc_DH/Rdtase_CS"/>
</dbReference>
<dbReference type="InterPro" id="IPR036812">
    <property type="entry name" value="NAD(P)_OxRdtase_dom_sf"/>
</dbReference>
<keyword evidence="7" id="KW-1185">Reference proteome</keyword>
<evidence type="ECO:0000313" key="7">
    <source>
        <dbReference type="Proteomes" id="UP000186817"/>
    </source>
</evidence>
<protein>
    <recommendedName>
        <fullName evidence="5">Ketoreductase domain-containing protein</fullName>
    </recommendedName>
</protein>
<evidence type="ECO:0000256" key="4">
    <source>
        <dbReference type="SAM" id="MobiDB-lite"/>
    </source>
</evidence>
<feature type="region of interest" description="Disordered" evidence="4">
    <location>
        <begin position="1"/>
        <end position="84"/>
    </location>
</feature>
<evidence type="ECO:0000256" key="3">
    <source>
        <dbReference type="ARBA" id="ARBA00023002"/>
    </source>
</evidence>
<evidence type="ECO:0000256" key="2">
    <source>
        <dbReference type="ARBA" id="ARBA00022857"/>
    </source>
</evidence>
<dbReference type="PROSITE" id="PS00061">
    <property type="entry name" value="ADH_SHORT"/>
    <property type="match status" value="1"/>
</dbReference>
<dbReference type="Pfam" id="PF00106">
    <property type="entry name" value="adh_short"/>
    <property type="match status" value="1"/>
</dbReference>
<dbReference type="PRINTS" id="PR00080">
    <property type="entry name" value="SDRFAMILY"/>
</dbReference>
<dbReference type="Gene3D" id="3.20.20.100">
    <property type="entry name" value="NADP-dependent oxidoreductase domain"/>
    <property type="match status" value="2"/>
</dbReference>
<dbReference type="AlphaFoldDB" id="A0A1Q9DY16"/>
<dbReference type="GO" id="GO:0016616">
    <property type="term" value="F:oxidoreductase activity, acting on the CH-OH group of donors, NAD or NADP as acceptor"/>
    <property type="evidence" value="ECO:0007669"/>
    <property type="project" value="UniProtKB-ARBA"/>
</dbReference>
<keyword evidence="2" id="KW-0521">NADP</keyword>
<dbReference type="InterPro" id="IPR057326">
    <property type="entry name" value="KR_dom"/>
</dbReference>
<dbReference type="OrthoDB" id="416253at2759"/>
<dbReference type="InterPro" id="IPR036291">
    <property type="entry name" value="NAD(P)-bd_dom_sf"/>
</dbReference>
<dbReference type="PRINTS" id="PR00081">
    <property type="entry name" value="GDHRDH"/>
</dbReference>
<accession>A0A1Q9DY16</accession>
<feature type="compositionally biased region" description="Basic residues" evidence="4">
    <location>
        <begin position="631"/>
        <end position="645"/>
    </location>
</feature>
<dbReference type="Proteomes" id="UP000186817">
    <property type="component" value="Unassembled WGS sequence"/>
</dbReference>
<dbReference type="InterPro" id="IPR020471">
    <property type="entry name" value="AKR"/>
</dbReference>
<sequence length="680" mass="72390">MAGRWRRGRDAAQEQPEQQAHVAEVQGQRACERHAGGYVADGEGPVDTDKTKPDVQDPAAHAQPAHQGPSGNESRWRRNTASAEAETRCLTPSSFVLLRSGLHVPVLGLGTRQLKSAECREAVRMALRSGYRLIDTAPGFGNEEEIANGIRVFLVTKLSPAEHGDAEEVEEALRASLRRLGTGYIDLFLIQSPQGGSVIWTWDAVLAMRDRGLARAAGVCNFSAAHLARLAATGRELPEMPWASVLPLELTDGLTSCPEHDLSGIMVVTGASKGLGAEVSKHFAQSGWRVAALARDRKALDRVVSDVTAPDRLLPIKCDISDSVSVGFAIASACEHFGGTPTALINNAAVYAKKPFHEMDFDAINSLVDTNLKGAMYVTRAVLPGMLEVGRGRILFVNSVAGLPTWTIPGESLYCATKHGLSGFADSLAHELKGSGVQVTSIHPGGIDTPLQVAAGTPEDVRQKFLKSADVVSCIQHVLESDPQVLQVELHLAQQQQELTAYCAGNSIAVMAASPLARGQLCRPSHGSFPDAWRSLAGMAAKKGRSQAEIAVRWCLQRGYIAVPKSKSQGHVEANAAFGFELTSAEMTALRGVDCHCSVSSSAKCLELSWEQAVAEHSEVSEGDVGEERPRRRRRRRRKGKGKGKSGKEGKGKGGPGTGPPAGTAGTAAQRAANTLFGLS</sequence>